<evidence type="ECO:0000313" key="8">
    <source>
        <dbReference type="EMBL" id="SNT37526.1"/>
    </source>
</evidence>
<dbReference type="InterPro" id="IPR024690">
    <property type="entry name" value="CN_hydtase_beta_dom_C"/>
</dbReference>
<evidence type="ECO:0000256" key="5">
    <source>
        <dbReference type="ARBA" id="ARBA00044877"/>
    </source>
</evidence>
<evidence type="ECO:0000313" key="9">
    <source>
        <dbReference type="Proteomes" id="UP000198440"/>
    </source>
</evidence>
<evidence type="ECO:0000259" key="6">
    <source>
        <dbReference type="Pfam" id="PF02211"/>
    </source>
</evidence>
<dbReference type="Gene3D" id="2.30.30.50">
    <property type="match status" value="1"/>
</dbReference>
<dbReference type="EC" id="4.2.1.84" evidence="3"/>
<organism evidence="8 9">
    <name type="scientific">Antarctobacter heliothermus</name>
    <dbReference type="NCBI Taxonomy" id="74033"/>
    <lineage>
        <taxon>Bacteria</taxon>
        <taxon>Pseudomonadati</taxon>
        <taxon>Pseudomonadota</taxon>
        <taxon>Alphaproteobacteria</taxon>
        <taxon>Rhodobacterales</taxon>
        <taxon>Roseobacteraceae</taxon>
        <taxon>Antarctobacter</taxon>
    </lineage>
</organism>
<evidence type="ECO:0000259" key="7">
    <source>
        <dbReference type="Pfam" id="PF21006"/>
    </source>
</evidence>
<name>A0A239M4D4_9RHOB</name>
<feature type="domain" description="Nitrile hydratase beta subunit-like N-terminal" evidence="7">
    <location>
        <begin position="1"/>
        <end position="105"/>
    </location>
</feature>
<dbReference type="GO" id="GO:0018822">
    <property type="term" value="F:nitrile hydratase activity"/>
    <property type="evidence" value="ECO:0007669"/>
    <property type="project" value="UniProtKB-EC"/>
</dbReference>
<dbReference type="InterPro" id="IPR049054">
    <property type="entry name" value="CN_hydtase_beta-like_N"/>
</dbReference>
<gene>
    <name evidence="8" type="ORF">SAMN04488078_11203</name>
</gene>
<dbReference type="InterPro" id="IPR008990">
    <property type="entry name" value="Elect_transpt_acc-like_dom_sf"/>
</dbReference>
<reference evidence="8 9" key="1">
    <citation type="submission" date="2017-06" db="EMBL/GenBank/DDBJ databases">
        <authorList>
            <person name="Kim H.J."/>
            <person name="Triplett B.A."/>
        </authorList>
    </citation>
    <scope>NUCLEOTIDE SEQUENCE [LARGE SCALE GENOMIC DNA]</scope>
    <source>
        <strain evidence="8 9">DSM 11445</strain>
    </source>
</reference>
<comment type="similarity">
    <text evidence="2">Belongs to the nitrile hydratase subunit beta family.</text>
</comment>
<feature type="domain" description="Nitrile hydratase beta subunit" evidence="6">
    <location>
        <begin position="121"/>
        <end position="211"/>
    </location>
</feature>
<keyword evidence="4" id="KW-0456">Lyase</keyword>
<dbReference type="InterPro" id="IPR042262">
    <property type="entry name" value="CN_hydtase_beta_C"/>
</dbReference>
<proteinExistence type="inferred from homology"/>
<dbReference type="NCBIfam" id="TIGR03888">
    <property type="entry name" value="nitrile_beta"/>
    <property type="match status" value="1"/>
</dbReference>
<dbReference type="InterPro" id="IPR003168">
    <property type="entry name" value="Nitrile_hydratase_bsu"/>
</dbReference>
<dbReference type="Pfam" id="PF21006">
    <property type="entry name" value="NHase_beta_N"/>
    <property type="match status" value="1"/>
</dbReference>
<evidence type="ECO:0000256" key="4">
    <source>
        <dbReference type="ARBA" id="ARBA00023239"/>
    </source>
</evidence>
<dbReference type="GO" id="GO:0046914">
    <property type="term" value="F:transition metal ion binding"/>
    <property type="evidence" value="ECO:0007669"/>
    <property type="project" value="InterPro"/>
</dbReference>
<evidence type="ECO:0000256" key="3">
    <source>
        <dbReference type="ARBA" id="ARBA00013079"/>
    </source>
</evidence>
<dbReference type="RefSeq" id="WP_089280521.1">
    <property type="nucleotide sequence ID" value="NZ_FZON01000120.1"/>
</dbReference>
<dbReference type="Gene3D" id="1.10.472.20">
    <property type="entry name" value="Nitrile hydratase, beta subunit"/>
    <property type="match status" value="1"/>
</dbReference>
<evidence type="ECO:0000256" key="2">
    <source>
        <dbReference type="ARBA" id="ARBA00009098"/>
    </source>
</evidence>
<dbReference type="SUPFAM" id="SSF50090">
    <property type="entry name" value="Electron transport accessory proteins"/>
    <property type="match status" value="1"/>
</dbReference>
<dbReference type="AlphaFoldDB" id="A0A239M4D4"/>
<dbReference type="OrthoDB" id="3478924at2"/>
<sequence length="212" mass="24122">MDTVHDLGGIQGFGPIPNTTENDTVMFSEEWKARIWAIAMMSMTKLSTDRTGWTLDWFRHVIERLPPDLYLRLDYFDKWNLAVMATLVDEGVADVEEFLAGKARGEGFEYKSPTPVKEILETKPRFKLGERVVAQRDVSANHTRLAGYIRGRTGVVDSVMGLQPLPDLSAIGVIRNEHTYVVRFPMAELWPEASDSRDSLLIDMWDSYLEPV</sequence>
<dbReference type="Pfam" id="PF02211">
    <property type="entry name" value="NHase_beta_C"/>
    <property type="match status" value="1"/>
</dbReference>
<evidence type="ECO:0000256" key="1">
    <source>
        <dbReference type="ARBA" id="ARBA00004042"/>
    </source>
</evidence>
<comment type="function">
    <text evidence="1">NHase catalyzes the hydration of various nitrile compounds to the corresponding amides.</text>
</comment>
<accession>A0A239M4D4</accession>
<comment type="catalytic activity">
    <reaction evidence="5">
        <text>an aliphatic primary amide = an aliphatic nitrile + H2O</text>
        <dbReference type="Rhea" id="RHEA:12673"/>
        <dbReference type="ChEBI" id="CHEBI:15377"/>
        <dbReference type="ChEBI" id="CHEBI:65285"/>
        <dbReference type="ChEBI" id="CHEBI:80291"/>
        <dbReference type="EC" id="4.2.1.84"/>
    </reaction>
</comment>
<dbReference type="Proteomes" id="UP000198440">
    <property type="component" value="Unassembled WGS sequence"/>
</dbReference>
<dbReference type="EMBL" id="FZON01000120">
    <property type="protein sequence ID" value="SNT37526.1"/>
    <property type="molecule type" value="Genomic_DNA"/>
</dbReference>
<protein>
    <recommendedName>
        <fullName evidence="3">nitrile hydratase</fullName>
        <ecNumber evidence="3">4.2.1.84</ecNumber>
    </recommendedName>
</protein>